<dbReference type="PANTHER" id="PTHR22911">
    <property type="entry name" value="ACYL-MALONYL CONDENSING ENZYME-RELATED"/>
    <property type="match status" value="1"/>
</dbReference>
<comment type="similarity">
    <text evidence="2">Belongs to the EamA transporter family.</text>
</comment>
<reference evidence="10 11" key="1">
    <citation type="submission" date="2018-11" db="EMBL/GenBank/DDBJ databases">
        <title>Gemmobacter sp. nov., YIM 102744-1 draft genome.</title>
        <authorList>
            <person name="Li G."/>
            <person name="Jiang Y."/>
        </authorList>
    </citation>
    <scope>NUCLEOTIDE SEQUENCE [LARGE SCALE GENOMIC DNA]</scope>
    <source>
        <strain evidence="10 11">YIM 102744-1</strain>
    </source>
</reference>
<keyword evidence="11" id="KW-1185">Reference proteome</keyword>
<evidence type="ECO:0000313" key="11">
    <source>
        <dbReference type="Proteomes" id="UP000282125"/>
    </source>
</evidence>
<comment type="subcellular location">
    <subcellularLocation>
        <location evidence="1">Cell membrane</location>
        <topology evidence="1">Multi-pass membrane protein</topology>
    </subcellularLocation>
</comment>
<evidence type="ECO:0000256" key="4">
    <source>
        <dbReference type="ARBA" id="ARBA00022475"/>
    </source>
</evidence>
<feature type="domain" description="EamA" evidence="9">
    <location>
        <begin position="18"/>
        <end position="152"/>
    </location>
</feature>
<evidence type="ECO:0000256" key="8">
    <source>
        <dbReference type="SAM" id="Phobius"/>
    </source>
</evidence>
<dbReference type="RefSeq" id="WP_124964820.1">
    <property type="nucleotide sequence ID" value="NZ_RRAZ01000012.1"/>
</dbReference>
<dbReference type="InterPro" id="IPR037185">
    <property type="entry name" value="EmrE-like"/>
</dbReference>
<protein>
    <submittedName>
        <fullName evidence="10">EamA family transporter RarD</fullName>
    </submittedName>
</protein>
<evidence type="ECO:0000256" key="6">
    <source>
        <dbReference type="ARBA" id="ARBA00022989"/>
    </source>
</evidence>
<feature type="transmembrane region" description="Helical" evidence="8">
    <location>
        <begin position="82"/>
        <end position="102"/>
    </location>
</feature>
<evidence type="ECO:0000256" key="7">
    <source>
        <dbReference type="ARBA" id="ARBA00023136"/>
    </source>
</evidence>
<feature type="transmembrane region" description="Helical" evidence="8">
    <location>
        <begin position="277"/>
        <end position="298"/>
    </location>
</feature>
<evidence type="ECO:0000259" key="9">
    <source>
        <dbReference type="Pfam" id="PF00892"/>
    </source>
</evidence>
<feature type="transmembrane region" description="Helical" evidence="8">
    <location>
        <begin position="188"/>
        <end position="206"/>
    </location>
</feature>
<dbReference type="EMBL" id="RRAZ01000012">
    <property type="protein sequence ID" value="RRH74773.1"/>
    <property type="molecule type" value="Genomic_DNA"/>
</dbReference>
<dbReference type="NCBIfam" id="TIGR00688">
    <property type="entry name" value="rarD"/>
    <property type="match status" value="1"/>
</dbReference>
<keyword evidence="6 8" id="KW-1133">Transmembrane helix</keyword>
<feature type="transmembrane region" description="Helical" evidence="8">
    <location>
        <begin position="20"/>
        <end position="40"/>
    </location>
</feature>
<evidence type="ECO:0000256" key="5">
    <source>
        <dbReference type="ARBA" id="ARBA00022692"/>
    </source>
</evidence>
<feature type="transmembrane region" description="Helical" evidence="8">
    <location>
        <begin position="108"/>
        <end position="130"/>
    </location>
</feature>
<accession>A0A3P3DKS2</accession>
<keyword evidence="4" id="KW-1003">Cell membrane</keyword>
<evidence type="ECO:0000256" key="1">
    <source>
        <dbReference type="ARBA" id="ARBA00004651"/>
    </source>
</evidence>
<dbReference type="PANTHER" id="PTHR22911:SF137">
    <property type="entry name" value="SOLUTE CARRIER FAMILY 35 MEMBER G2-RELATED"/>
    <property type="match status" value="1"/>
</dbReference>
<feature type="transmembrane region" description="Helical" evidence="8">
    <location>
        <begin position="251"/>
        <end position="271"/>
    </location>
</feature>
<keyword evidence="3" id="KW-0813">Transport</keyword>
<evidence type="ECO:0000256" key="3">
    <source>
        <dbReference type="ARBA" id="ARBA00022448"/>
    </source>
</evidence>
<feature type="transmembrane region" description="Helical" evidence="8">
    <location>
        <begin position="160"/>
        <end position="176"/>
    </location>
</feature>
<feature type="transmembrane region" description="Helical" evidence="8">
    <location>
        <begin position="218"/>
        <end position="239"/>
    </location>
</feature>
<proteinExistence type="inferred from homology"/>
<sequence>MTDSTSARRPADRDDPRGFAFALACYAFWGLMPLYVALLSHIPSLEVLAHRVLWSLPLALGALALMGKLGALAQALREPRTVIMAGLASAVVTVNWGVYIYAIHIGQAMQAALGYYINPLFSILLGYLLLGERLNPLKWLAVGFAFAAVVVLAIDEGELPWIALLLMLSWGFYAYFKRSLPVGPNEGFALEVLLLFPFALAYLGYAEVQGWALFPHSGFGDFALLFGMGMCTALPLILYANGAKLLRLSTIAIMQYISPTCIFLVAVFVFGEPFGRAKAIAFPLIWVAMILYVVALVVEGRARRRAI</sequence>
<feature type="transmembrane region" description="Helical" evidence="8">
    <location>
        <begin position="137"/>
        <end position="154"/>
    </location>
</feature>
<dbReference type="AlphaFoldDB" id="A0A3P3DKS2"/>
<dbReference type="Pfam" id="PF00892">
    <property type="entry name" value="EamA"/>
    <property type="match status" value="1"/>
</dbReference>
<keyword evidence="5 8" id="KW-0812">Transmembrane</keyword>
<dbReference type="InterPro" id="IPR004626">
    <property type="entry name" value="RarD"/>
</dbReference>
<dbReference type="InterPro" id="IPR000620">
    <property type="entry name" value="EamA_dom"/>
</dbReference>
<name>A0A3P3DKS2_9RHOB</name>
<organism evidence="10 11">
    <name type="scientific">Falsigemmobacter faecalis</name>
    <dbReference type="NCBI Taxonomy" id="2488730"/>
    <lineage>
        <taxon>Bacteria</taxon>
        <taxon>Pseudomonadati</taxon>
        <taxon>Pseudomonadota</taxon>
        <taxon>Alphaproteobacteria</taxon>
        <taxon>Rhodobacterales</taxon>
        <taxon>Paracoccaceae</taxon>
        <taxon>Falsigemmobacter</taxon>
    </lineage>
</organism>
<dbReference type="GO" id="GO:0005886">
    <property type="term" value="C:plasma membrane"/>
    <property type="evidence" value="ECO:0007669"/>
    <property type="project" value="UniProtKB-SubCell"/>
</dbReference>
<comment type="caution">
    <text evidence="10">The sequence shown here is derived from an EMBL/GenBank/DDBJ whole genome shotgun (WGS) entry which is preliminary data.</text>
</comment>
<dbReference type="Proteomes" id="UP000282125">
    <property type="component" value="Unassembled WGS sequence"/>
</dbReference>
<evidence type="ECO:0000313" key="10">
    <source>
        <dbReference type="EMBL" id="RRH74773.1"/>
    </source>
</evidence>
<gene>
    <name evidence="10" type="primary">rarD</name>
    <name evidence="10" type="ORF">EG244_09745</name>
</gene>
<evidence type="ECO:0000256" key="2">
    <source>
        <dbReference type="ARBA" id="ARBA00007362"/>
    </source>
</evidence>
<keyword evidence="7 8" id="KW-0472">Membrane</keyword>
<feature type="transmembrane region" description="Helical" evidence="8">
    <location>
        <begin position="52"/>
        <end position="70"/>
    </location>
</feature>
<dbReference type="SUPFAM" id="SSF103481">
    <property type="entry name" value="Multidrug resistance efflux transporter EmrE"/>
    <property type="match status" value="2"/>
</dbReference>
<dbReference type="OrthoDB" id="369870at2"/>